<feature type="compositionally biased region" description="Polar residues" evidence="1">
    <location>
        <begin position="73"/>
        <end position="106"/>
    </location>
</feature>
<proteinExistence type="predicted"/>
<feature type="region of interest" description="Disordered" evidence="1">
    <location>
        <begin position="45"/>
        <end position="135"/>
    </location>
</feature>
<dbReference type="AlphaFoldDB" id="A0A5B0M072"/>
<feature type="compositionally biased region" description="Basic and acidic residues" evidence="1">
    <location>
        <begin position="126"/>
        <end position="135"/>
    </location>
</feature>
<evidence type="ECO:0000313" key="3">
    <source>
        <dbReference type="Proteomes" id="UP000324748"/>
    </source>
</evidence>
<sequence length="135" mass="14984">MGLSWIRSETPHRPSLKVKTLDDGLEHPRRTQAWVLHTYILPRGWGSGPAPRSGFPTCRSSPPPSNPALNHHLAQSNQQSAKTQATQAEGTPNQATEPTWPQSPQNPFEAGEPTQAQFKADPAWSDPERKNWYLG</sequence>
<evidence type="ECO:0000313" key="2">
    <source>
        <dbReference type="EMBL" id="KAA1069961.1"/>
    </source>
</evidence>
<name>A0A5B0M072_PUCGR</name>
<dbReference type="EMBL" id="VSWC01000174">
    <property type="protein sequence ID" value="KAA1069961.1"/>
    <property type="molecule type" value="Genomic_DNA"/>
</dbReference>
<gene>
    <name evidence="2" type="ORF">PGT21_000523</name>
</gene>
<reference evidence="2 3" key="1">
    <citation type="submission" date="2019-05" db="EMBL/GenBank/DDBJ databases">
        <title>Emergence of the Ug99 lineage of the wheat stem rust pathogen through somatic hybridization.</title>
        <authorList>
            <person name="Li F."/>
            <person name="Upadhyaya N.M."/>
            <person name="Sperschneider J."/>
            <person name="Matny O."/>
            <person name="Nguyen-Phuc H."/>
            <person name="Mago R."/>
            <person name="Raley C."/>
            <person name="Miller M.E."/>
            <person name="Silverstein K.A.T."/>
            <person name="Henningsen E."/>
            <person name="Hirsch C.D."/>
            <person name="Visser B."/>
            <person name="Pretorius Z.A."/>
            <person name="Steffenson B.J."/>
            <person name="Schwessinger B."/>
            <person name="Dodds P.N."/>
            <person name="Figueroa M."/>
        </authorList>
    </citation>
    <scope>NUCLEOTIDE SEQUENCE [LARGE SCALE GENOMIC DNA]</scope>
    <source>
        <strain evidence="2">21-0</strain>
    </source>
</reference>
<accession>A0A5B0M072</accession>
<protein>
    <submittedName>
        <fullName evidence="2">Uncharacterized protein</fullName>
    </submittedName>
</protein>
<dbReference type="Proteomes" id="UP000324748">
    <property type="component" value="Unassembled WGS sequence"/>
</dbReference>
<organism evidence="2 3">
    <name type="scientific">Puccinia graminis f. sp. tritici</name>
    <dbReference type="NCBI Taxonomy" id="56615"/>
    <lineage>
        <taxon>Eukaryota</taxon>
        <taxon>Fungi</taxon>
        <taxon>Dikarya</taxon>
        <taxon>Basidiomycota</taxon>
        <taxon>Pucciniomycotina</taxon>
        <taxon>Pucciniomycetes</taxon>
        <taxon>Pucciniales</taxon>
        <taxon>Pucciniaceae</taxon>
        <taxon>Puccinia</taxon>
    </lineage>
</organism>
<comment type="caution">
    <text evidence="2">The sequence shown here is derived from an EMBL/GenBank/DDBJ whole genome shotgun (WGS) entry which is preliminary data.</text>
</comment>
<keyword evidence="3" id="KW-1185">Reference proteome</keyword>
<evidence type="ECO:0000256" key="1">
    <source>
        <dbReference type="SAM" id="MobiDB-lite"/>
    </source>
</evidence>